<dbReference type="Gene3D" id="2.170.150.70">
    <property type="match status" value="1"/>
</dbReference>
<dbReference type="PROSITE" id="PS51891">
    <property type="entry name" value="CENP_V_GFA"/>
    <property type="match status" value="1"/>
</dbReference>
<dbReference type="Proteomes" id="UP001548832">
    <property type="component" value="Unassembled WGS sequence"/>
</dbReference>
<protein>
    <submittedName>
        <fullName evidence="5">GFA family protein</fullName>
    </submittedName>
</protein>
<dbReference type="PANTHER" id="PTHR28620">
    <property type="entry name" value="CENTROMERE PROTEIN V"/>
    <property type="match status" value="1"/>
</dbReference>
<dbReference type="PANTHER" id="PTHR28620:SF1">
    <property type="entry name" value="CENP-V_GFA DOMAIN-CONTAINING PROTEIN"/>
    <property type="match status" value="1"/>
</dbReference>
<evidence type="ECO:0000313" key="5">
    <source>
        <dbReference type="EMBL" id="MET2828089.1"/>
    </source>
</evidence>
<accession>A0ABV2DDM7</accession>
<feature type="domain" description="CENP-V/GFA" evidence="4">
    <location>
        <begin position="21"/>
        <end position="151"/>
    </location>
</feature>
<dbReference type="SUPFAM" id="SSF51316">
    <property type="entry name" value="Mss4-like"/>
    <property type="match status" value="1"/>
</dbReference>
<dbReference type="RefSeq" id="WP_354460091.1">
    <property type="nucleotide sequence ID" value="NZ_JBEWSZ010000001.1"/>
</dbReference>
<name>A0ABV2DDM7_9HYPH</name>
<dbReference type="InterPro" id="IPR011057">
    <property type="entry name" value="Mss4-like_sf"/>
</dbReference>
<evidence type="ECO:0000256" key="2">
    <source>
        <dbReference type="ARBA" id="ARBA00022723"/>
    </source>
</evidence>
<evidence type="ECO:0000313" key="6">
    <source>
        <dbReference type="Proteomes" id="UP001548832"/>
    </source>
</evidence>
<comment type="caution">
    <text evidence="5">The sequence shown here is derived from an EMBL/GenBank/DDBJ whole genome shotgun (WGS) entry which is preliminary data.</text>
</comment>
<keyword evidence="2" id="KW-0479">Metal-binding</keyword>
<keyword evidence="3" id="KW-0862">Zinc</keyword>
<reference evidence="5 6" key="1">
    <citation type="submission" date="2024-06" db="EMBL/GenBank/DDBJ databases">
        <authorList>
            <person name="Kim D.-U."/>
        </authorList>
    </citation>
    <scope>NUCLEOTIDE SEQUENCE [LARGE SCALE GENOMIC DNA]</scope>
    <source>
        <strain evidence="5 6">KACC15460</strain>
    </source>
</reference>
<evidence type="ECO:0000259" key="4">
    <source>
        <dbReference type="PROSITE" id="PS51891"/>
    </source>
</evidence>
<keyword evidence="6" id="KW-1185">Reference proteome</keyword>
<evidence type="ECO:0000256" key="3">
    <source>
        <dbReference type="ARBA" id="ARBA00022833"/>
    </source>
</evidence>
<dbReference type="Pfam" id="PF04828">
    <property type="entry name" value="GFA"/>
    <property type="match status" value="1"/>
</dbReference>
<proteinExistence type="inferred from homology"/>
<comment type="similarity">
    <text evidence="1">Belongs to the Gfa family.</text>
</comment>
<dbReference type="InterPro" id="IPR006913">
    <property type="entry name" value="CENP-V/GFA"/>
</dbReference>
<sequence length="155" mass="17014">MIAAGDMFRPVIVEKAMLKTHTGSCHCGKVRFEADIDISQGTVKCNCSTCTKTRSWIGFVAPQNFRLVSGAQSQTEYQWTPPGREGPSIQYHFCSTCGTRMPARGDIPALGGVVYAIPMAALDDVDPDELAAAPVMYVDGRHDRFDRTPDDIRLM</sequence>
<evidence type="ECO:0000256" key="1">
    <source>
        <dbReference type="ARBA" id="ARBA00005495"/>
    </source>
</evidence>
<dbReference type="InterPro" id="IPR052355">
    <property type="entry name" value="CENP-V-like"/>
</dbReference>
<gene>
    <name evidence="5" type="ORF">ABVQ20_13980</name>
</gene>
<dbReference type="EMBL" id="JBEWSZ010000001">
    <property type="protein sequence ID" value="MET2828089.1"/>
    <property type="molecule type" value="Genomic_DNA"/>
</dbReference>
<organism evidence="5 6">
    <name type="scientific">Mesorhizobium shangrilense</name>
    <dbReference type="NCBI Taxonomy" id="460060"/>
    <lineage>
        <taxon>Bacteria</taxon>
        <taxon>Pseudomonadati</taxon>
        <taxon>Pseudomonadota</taxon>
        <taxon>Alphaproteobacteria</taxon>
        <taxon>Hyphomicrobiales</taxon>
        <taxon>Phyllobacteriaceae</taxon>
        <taxon>Mesorhizobium</taxon>
    </lineage>
</organism>